<dbReference type="GeneID" id="115575757"/>
<feature type="compositionally biased region" description="Pro residues" evidence="11">
    <location>
        <begin position="731"/>
        <end position="744"/>
    </location>
</feature>
<dbReference type="AlphaFoldDB" id="A0A671UK32"/>
<dbReference type="InterPro" id="IPR042235">
    <property type="entry name" value="ZP-C_dom"/>
</dbReference>
<evidence type="ECO:0000256" key="11">
    <source>
        <dbReference type="SAM" id="MobiDB-lite"/>
    </source>
</evidence>
<dbReference type="RefSeq" id="XP_030263892.1">
    <property type="nucleotide sequence ID" value="XM_030408032.1"/>
</dbReference>
<dbReference type="GeneTree" id="ENSGT00940000175473"/>
<feature type="compositionally biased region" description="Low complexity" evidence="11">
    <location>
        <begin position="798"/>
        <end position="807"/>
    </location>
</feature>
<evidence type="ECO:0000256" key="5">
    <source>
        <dbReference type="ARBA" id="ARBA00022692"/>
    </source>
</evidence>
<evidence type="ECO:0000256" key="6">
    <source>
        <dbReference type="ARBA" id="ARBA00022989"/>
    </source>
</evidence>
<dbReference type="InterPro" id="IPR001507">
    <property type="entry name" value="ZP_dom"/>
</dbReference>
<keyword evidence="3" id="KW-0964">Secreted</keyword>
<reference evidence="14" key="1">
    <citation type="submission" date="2021-04" db="EMBL/GenBank/DDBJ databases">
        <authorList>
            <consortium name="Wellcome Sanger Institute Data Sharing"/>
        </authorList>
    </citation>
    <scope>NUCLEOTIDE SEQUENCE [LARGE SCALE GENOMIC DNA]</scope>
</reference>
<proteinExistence type="predicted"/>
<feature type="transmembrane region" description="Helical" evidence="12">
    <location>
        <begin position="7"/>
        <end position="28"/>
    </location>
</feature>
<organism evidence="14 15">
    <name type="scientific">Sparus aurata</name>
    <name type="common">Gilthead sea bream</name>
    <dbReference type="NCBI Taxonomy" id="8175"/>
    <lineage>
        <taxon>Eukaryota</taxon>
        <taxon>Metazoa</taxon>
        <taxon>Chordata</taxon>
        <taxon>Craniata</taxon>
        <taxon>Vertebrata</taxon>
        <taxon>Euteleostomi</taxon>
        <taxon>Actinopterygii</taxon>
        <taxon>Neopterygii</taxon>
        <taxon>Teleostei</taxon>
        <taxon>Neoteleostei</taxon>
        <taxon>Acanthomorphata</taxon>
        <taxon>Eupercaria</taxon>
        <taxon>Spariformes</taxon>
        <taxon>Sparidae</taxon>
        <taxon>Sparus</taxon>
    </lineage>
</organism>
<evidence type="ECO:0000256" key="12">
    <source>
        <dbReference type="SAM" id="Phobius"/>
    </source>
</evidence>
<feature type="region of interest" description="Disordered" evidence="11">
    <location>
        <begin position="789"/>
        <end position="814"/>
    </location>
</feature>
<evidence type="ECO:0000259" key="13">
    <source>
        <dbReference type="PROSITE" id="PS51034"/>
    </source>
</evidence>
<evidence type="ECO:0000256" key="3">
    <source>
        <dbReference type="ARBA" id="ARBA00022530"/>
    </source>
</evidence>
<dbReference type="GO" id="GO:0007339">
    <property type="term" value="P:binding of sperm to zona pellucida"/>
    <property type="evidence" value="ECO:0007669"/>
    <property type="project" value="TreeGrafter"/>
</dbReference>
<gene>
    <name evidence="14" type="primary">LOC115575757</name>
</gene>
<keyword evidence="7 12" id="KW-0472">Membrane</keyword>
<reference evidence="14" key="3">
    <citation type="submission" date="2025-09" db="UniProtKB">
        <authorList>
            <consortium name="Ensembl"/>
        </authorList>
    </citation>
    <scope>IDENTIFICATION</scope>
</reference>
<dbReference type="Proteomes" id="UP000472265">
    <property type="component" value="Chromosome 23"/>
</dbReference>
<dbReference type="OMA" id="PRHIWRI"/>
<protein>
    <submittedName>
        <fullName evidence="14">Uncharacterized LOC115575757</fullName>
    </submittedName>
</protein>
<keyword evidence="8" id="KW-1015">Disulfide bond</keyword>
<dbReference type="SMART" id="SM00241">
    <property type="entry name" value="ZP"/>
    <property type="match status" value="1"/>
</dbReference>
<dbReference type="PROSITE" id="PS51034">
    <property type="entry name" value="ZP_2"/>
    <property type="match status" value="1"/>
</dbReference>
<evidence type="ECO:0000313" key="14">
    <source>
        <dbReference type="Ensembl" id="ENSSAUP00010014238.1"/>
    </source>
</evidence>
<name>A0A671UK32_SPAAU</name>
<dbReference type="InterPro" id="IPR051148">
    <property type="entry name" value="Zona_Pellucida_Domain_gp"/>
</dbReference>
<keyword evidence="2" id="KW-1003">Cell membrane</keyword>
<evidence type="ECO:0000256" key="4">
    <source>
        <dbReference type="ARBA" id="ARBA00022685"/>
    </source>
</evidence>
<evidence type="ECO:0000256" key="10">
    <source>
        <dbReference type="ARBA" id="ARBA00024183"/>
    </source>
</evidence>
<evidence type="ECO:0000256" key="7">
    <source>
        <dbReference type="ARBA" id="ARBA00023136"/>
    </source>
</evidence>
<reference evidence="14" key="2">
    <citation type="submission" date="2025-08" db="UniProtKB">
        <authorList>
            <consortium name="Ensembl"/>
        </authorList>
    </citation>
    <scope>IDENTIFICATION</scope>
</reference>
<evidence type="ECO:0000256" key="1">
    <source>
        <dbReference type="ARBA" id="ARBA00004251"/>
    </source>
</evidence>
<dbReference type="InParanoid" id="A0A671UK32"/>
<dbReference type="InterPro" id="IPR055355">
    <property type="entry name" value="ZP-C"/>
</dbReference>
<feature type="region of interest" description="Disordered" evidence="11">
    <location>
        <begin position="724"/>
        <end position="750"/>
    </location>
</feature>
<dbReference type="Pfam" id="PF00100">
    <property type="entry name" value="Zona_pellucida"/>
    <property type="match status" value="1"/>
</dbReference>
<keyword evidence="3" id="KW-0272">Extracellular matrix</keyword>
<feature type="compositionally biased region" description="Low complexity" evidence="11">
    <location>
        <begin position="451"/>
        <end position="460"/>
    </location>
</feature>
<keyword evidence="4" id="KW-0165">Cleavage on pair of basic residues</keyword>
<dbReference type="GO" id="GO:0032190">
    <property type="term" value="F:acrosin binding"/>
    <property type="evidence" value="ECO:0007669"/>
    <property type="project" value="TreeGrafter"/>
</dbReference>
<dbReference type="Ensembl" id="ENSSAUT00010015117.1">
    <property type="protein sequence ID" value="ENSSAUP00010014238.1"/>
    <property type="gene ID" value="ENSSAUG00010006683.1"/>
</dbReference>
<keyword evidence="9" id="KW-0278">Fertilization</keyword>
<dbReference type="PANTHER" id="PTHR23343:SF117">
    <property type="entry name" value="ZONA PELLUCIDA SPERM-BINDING PROTEIN 4-LIKE ISOFORM X1"/>
    <property type="match status" value="1"/>
</dbReference>
<dbReference type="GO" id="GO:0035804">
    <property type="term" value="F:structural constituent of egg coat"/>
    <property type="evidence" value="ECO:0007669"/>
    <property type="project" value="TreeGrafter"/>
</dbReference>
<dbReference type="GO" id="GO:0060468">
    <property type="term" value="P:prevention of polyspermy"/>
    <property type="evidence" value="ECO:0007669"/>
    <property type="project" value="TreeGrafter"/>
</dbReference>
<dbReference type="OrthoDB" id="8889443at2759"/>
<dbReference type="GO" id="GO:0005886">
    <property type="term" value="C:plasma membrane"/>
    <property type="evidence" value="ECO:0007669"/>
    <property type="project" value="UniProtKB-SubCell"/>
</dbReference>
<feature type="compositionally biased region" description="Polar residues" evidence="11">
    <location>
        <begin position="464"/>
        <end position="476"/>
    </location>
</feature>
<feature type="compositionally biased region" description="Basic and acidic residues" evidence="11">
    <location>
        <begin position="59"/>
        <end position="99"/>
    </location>
</feature>
<keyword evidence="6 12" id="KW-1133">Transmembrane helix</keyword>
<evidence type="ECO:0000313" key="15">
    <source>
        <dbReference type="Proteomes" id="UP000472265"/>
    </source>
</evidence>
<dbReference type="Gene3D" id="2.60.40.4100">
    <property type="entry name" value="Zona pellucida, ZP-C domain"/>
    <property type="match status" value="1"/>
</dbReference>
<evidence type="ECO:0000256" key="9">
    <source>
        <dbReference type="ARBA" id="ARBA00023279"/>
    </source>
</evidence>
<evidence type="ECO:0000256" key="8">
    <source>
        <dbReference type="ARBA" id="ARBA00023157"/>
    </source>
</evidence>
<evidence type="ECO:0000256" key="2">
    <source>
        <dbReference type="ARBA" id="ARBA00022475"/>
    </source>
</evidence>
<comment type="subcellular location">
    <subcellularLocation>
        <location evidence="1">Cell membrane</location>
        <topology evidence="1">Single-pass type I membrane protein</topology>
    </subcellularLocation>
    <subcellularLocation>
        <location evidence="10">Zona pellucida</location>
    </subcellularLocation>
</comment>
<keyword evidence="15" id="KW-1185">Reference proteome</keyword>
<dbReference type="PANTHER" id="PTHR23343">
    <property type="entry name" value="ZONA PELLUCIDA SPERM-BINDING PROTEIN"/>
    <property type="match status" value="1"/>
</dbReference>
<dbReference type="GO" id="GO:0035805">
    <property type="term" value="C:egg coat"/>
    <property type="evidence" value="ECO:0007669"/>
    <property type="project" value="UniProtKB-SubCell"/>
</dbReference>
<feature type="domain" description="ZP" evidence="13">
    <location>
        <begin position="949"/>
        <end position="1220"/>
    </location>
</feature>
<feature type="region of interest" description="Disordered" evidence="11">
    <location>
        <begin position="445"/>
        <end position="558"/>
    </location>
</feature>
<feature type="region of interest" description="Disordered" evidence="11">
    <location>
        <begin position="53"/>
        <end position="123"/>
    </location>
</feature>
<sequence>MHLKQNGYCLGVLLIYTITTITLPSVGWCEPTSPSEPSSHLALHNERSSVLATRGLTRLSDRRGDRKRPQLDSRQGGESDILPRFHHFENREGTREKNPAGRLARTLGPKMVSSPSSSNSFKNREKLREGKGEWMFTLPNPPEHVCSEGKIKPVIHGEFYIPGELAANLPNVGYQSDSAVSAGQERTRGQQFSSSEESWQRLQPVVECGDDAMTLTVRRRRAIQLLLDRVNESSLPLSQLPPHCGYSVHTTWRDLSFMAPYDACHVTQEDDSYVLPLLWRGSPVKMSCPTSHLQPQGSPPSLCCSHYGMTIKVQRPSTTEELRINVRGEWTPVVVLAEKCGYTLDRRDAEIVIAAPFMTCGITVKDQKYTLVLQIGDKTFTLACPVSPLELLPPPRQPLVSSPHHPTTVPTEHVPELLEPVPWAPPFYLAPPYYPHPTYHRKYPVHDAYDPTTPSSTPEPTFGPQLTLSTDDSQPGYQHDYSHQIPDGQYYKHFGVHSSRSSTDHMEDSSEVFPDLQQKQETPVFDFSDRRSATHSPSSDTGSPVHAEAPPLQPPSHAFNQYYHYYHHPKIPLHDPHQDPDLGPEVPSITNPQNPEFPVLTPSIQKLEALSMFNSDELHQPVPEATSHPYTPPKTTPYPPQQYPYHYYYFPHIARGEAKRSAPLNPDSPAEMDFKVHPLPRSSAVHDESILHPDTHHRNPNKMIGLKKNSPEWIKHPLLLDKDGVKDMLEPPGPVPSPEQPSPSPNHNLPPHLYSYHPYYHFYQMYNGPERLHSANNHVSPASFKEAFDPVQASSSGPQPQTTTPPTKSLDDDHHSPLLPYYYYHQLYHPPHVSVDKQEVQPAGNMNSKSTSDYSQTGWLAPAAAAGYRVIPQSKPFHSIYSHDIAPHHPYDPFEHPDGERADERLDGEIKDQLKANPYTPSASPCGLGPVSDFDCIVSSRCCSYPVEDCTMGQHLIFAVPDSVVEPTVAPPAHPSEVSDVSCTLQRLTSDPDIYIVPLDGCGVNKHVFGQTVVHQLEVNGVRSLQQGHSSVHENSPVRLMVECSSSPGSPGEVRVHVMDQPLPPPFHSTPATVTVQLRIATDESFTSFHPEAHLPLAVLRGRPVYVEVSLLDPPEPGLVLLVHSCLAYTQAPYTSWMLVYDGCPGHTDSQLLPSPHPNHIRRIMTSRFSSLHSQNPTYISNGRYTRLEDTEIFFSCLTEVCSATDGDCTVGCINSPNRDLLLMK</sequence>
<accession>A0A671UK32</accession>
<keyword evidence="5 12" id="KW-0812">Transmembrane</keyword>